<keyword evidence="2" id="KW-1185">Reference proteome</keyword>
<dbReference type="Proteomes" id="UP000799755">
    <property type="component" value="Unassembled WGS sequence"/>
</dbReference>
<name>A0ACB6QEQ8_9PLEO</name>
<proteinExistence type="predicted"/>
<reference evidence="1" key="1">
    <citation type="journal article" date="2020" name="Stud. Mycol.">
        <title>101 Dothideomycetes genomes: a test case for predicting lifestyles and emergence of pathogens.</title>
        <authorList>
            <person name="Haridas S."/>
            <person name="Albert R."/>
            <person name="Binder M."/>
            <person name="Bloem J."/>
            <person name="Labutti K."/>
            <person name="Salamov A."/>
            <person name="Andreopoulos B."/>
            <person name="Baker S."/>
            <person name="Barry K."/>
            <person name="Bills G."/>
            <person name="Bluhm B."/>
            <person name="Cannon C."/>
            <person name="Castanera R."/>
            <person name="Culley D."/>
            <person name="Daum C."/>
            <person name="Ezra D."/>
            <person name="Gonzalez J."/>
            <person name="Henrissat B."/>
            <person name="Kuo A."/>
            <person name="Liang C."/>
            <person name="Lipzen A."/>
            <person name="Lutzoni F."/>
            <person name="Magnuson J."/>
            <person name="Mondo S."/>
            <person name="Nolan M."/>
            <person name="Ohm R."/>
            <person name="Pangilinan J."/>
            <person name="Park H.-J."/>
            <person name="Ramirez L."/>
            <person name="Alfaro M."/>
            <person name="Sun H."/>
            <person name="Tritt A."/>
            <person name="Yoshinaga Y."/>
            <person name="Zwiers L.-H."/>
            <person name="Turgeon B."/>
            <person name="Goodwin S."/>
            <person name="Spatafora J."/>
            <person name="Crous P."/>
            <person name="Grigoriev I."/>
        </authorList>
    </citation>
    <scope>NUCLEOTIDE SEQUENCE</scope>
    <source>
        <strain evidence="1">ATCC 200398</strain>
    </source>
</reference>
<dbReference type="EMBL" id="MU003530">
    <property type="protein sequence ID" value="KAF2465345.1"/>
    <property type="molecule type" value="Genomic_DNA"/>
</dbReference>
<protein>
    <submittedName>
        <fullName evidence="1">Uncharacterized protein</fullName>
    </submittedName>
</protein>
<gene>
    <name evidence="1" type="ORF">BDR25DRAFT_360703</name>
</gene>
<organism evidence="1 2">
    <name type="scientific">Lindgomyces ingoldianus</name>
    <dbReference type="NCBI Taxonomy" id="673940"/>
    <lineage>
        <taxon>Eukaryota</taxon>
        <taxon>Fungi</taxon>
        <taxon>Dikarya</taxon>
        <taxon>Ascomycota</taxon>
        <taxon>Pezizomycotina</taxon>
        <taxon>Dothideomycetes</taxon>
        <taxon>Pleosporomycetidae</taxon>
        <taxon>Pleosporales</taxon>
        <taxon>Lindgomycetaceae</taxon>
        <taxon>Lindgomyces</taxon>
    </lineage>
</organism>
<evidence type="ECO:0000313" key="2">
    <source>
        <dbReference type="Proteomes" id="UP000799755"/>
    </source>
</evidence>
<sequence length="209" mass="24072">MLPLKESIFELSPFVVYAPLLSVVFPLLLHGGEVSAWNAEMLEANPVEASDVDIEVFISDLLKVMQIQVSVYMNVREVEECCGLEEVHRFRIILNPGDSICRENAGPTYKLSQHTFLPSTETLPTCYTICTTRQYTELRTRLRKGKRRLRFNELLTLRLWTNWMKEEHECKITPGAQQGGFVQQNQLFCNTDFYQEYSIAVPELKSSTN</sequence>
<accession>A0ACB6QEQ8</accession>
<evidence type="ECO:0000313" key="1">
    <source>
        <dbReference type="EMBL" id="KAF2465345.1"/>
    </source>
</evidence>
<comment type="caution">
    <text evidence="1">The sequence shown here is derived from an EMBL/GenBank/DDBJ whole genome shotgun (WGS) entry which is preliminary data.</text>
</comment>